<name>A0AA41PXL6_9ACTN</name>
<reference evidence="6" key="1">
    <citation type="submission" date="2022-01" db="EMBL/GenBank/DDBJ databases">
        <title>Genome-Based Taxonomic Classification of the Phylum Actinobacteria.</title>
        <authorList>
            <person name="Gao Y."/>
        </authorList>
    </citation>
    <scope>NUCLEOTIDE SEQUENCE</scope>
    <source>
        <strain evidence="6">KLBMP 8922</strain>
    </source>
</reference>
<organism evidence="6 7">
    <name type="scientific">Yinghuangia soli</name>
    <dbReference type="NCBI Taxonomy" id="2908204"/>
    <lineage>
        <taxon>Bacteria</taxon>
        <taxon>Bacillati</taxon>
        <taxon>Actinomycetota</taxon>
        <taxon>Actinomycetes</taxon>
        <taxon>Kitasatosporales</taxon>
        <taxon>Streptomycetaceae</taxon>
        <taxon>Yinghuangia</taxon>
    </lineage>
</organism>
<dbReference type="GO" id="GO:0019290">
    <property type="term" value="P:siderophore biosynthetic process"/>
    <property type="evidence" value="ECO:0007669"/>
    <property type="project" value="InterPro"/>
</dbReference>
<comment type="function">
    <text evidence="1">Acyltransferase required for the direct transfer of medium- to long-chain fatty acyl moieties from a carrier protein (MbtL) on to the epsilon-amino group of lysine residue in the mycobactin core.</text>
</comment>
<dbReference type="InterPro" id="IPR019432">
    <property type="entry name" value="Acyltransferase_MbtK/IucB-like"/>
</dbReference>
<protein>
    <recommendedName>
        <fullName evidence="3">Lysine N-acyltransferase MbtK</fullName>
    </recommendedName>
    <alternativeName>
        <fullName evidence="4">Mycobactin synthase protein K</fullName>
    </alternativeName>
</protein>
<sequence length="180" mass="19772">MISWRRVTEDDFPLLARWLAEPHVARWWNHETTAEAVARDFGPSARGAEPSQDWLASVDGVPCALVQRSFFADYPEYLDELGAFLDVPDGTLSLDYLIGERDLVGQGLGPRIIASAVAKAWADEPSATGIMIPVSTANQRSWRALEKAGLARIAEVELTPDNPVDDRAHVVYYLARPAGA</sequence>
<dbReference type="GO" id="GO:0016410">
    <property type="term" value="F:N-acyltransferase activity"/>
    <property type="evidence" value="ECO:0007669"/>
    <property type="project" value="TreeGrafter"/>
</dbReference>
<dbReference type="RefSeq" id="WP_235051872.1">
    <property type="nucleotide sequence ID" value="NZ_JAKFHA010000004.1"/>
</dbReference>
<dbReference type="SUPFAM" id="SSF55729">
    <property type="entry name" value="Acyl-CoA N-acyltransferases (Nat)"/>
    <property type="match status" value="1"/>
</dbReference>
<dbReference type="Proteomes" id="UP001165378">
    <property type="component" value="Unassembled WGS sequence"/>
</dbReference>
<evidence type="ECO:0000256" key="1">
    <source>
        <dbReference type="ARBA" id="ARBA00003818"/>
    </source>
</evidence>
<accession>A0AA41PXL6</accession>
<evidence type="ECO:0000259" key="5">
    <source>
        <dbReference type="SMART" id="SM01006"/>
    </source>
</evidence>
<evidence type="ECO:0000313" key="6">
    <source>
        <dbReference type="EMBL" id="MCF2527719.1"/>
    </source>
</evidence>
<comment type="pathway">
    <text evidence="2">Siderophore biosynthesis; mycobactin biosynthesis.</text>
</comment>
<evidence type="ECO:0000256" key="4">
    <source>
        <dbReference type="ARBA" id="ARBA00031122"/>
    </source>
</evidence>
<dbReference type="InterPro" id="IPR016181">
    <property type="entry name" value="Acyl_CoA_acyltransferase"/>
</dbReference>
<dbReference type="PANTHER" id="PTHR31438:SF1">
    <property type="entry name" value="LYSINE N-ACYLTRANSFERASE C17G9.06C-RELATED"/>
    <property type="match status" value="1"/>
</dbReference>
<feature type="domain" description="Acyltransferase MbtK/IucB-like conserved" evidence="5">
    <location>
        <begin position="5"/>
        <end position="48"/>
    </location>
</feature>
<evidence type="ECO:0000256" key="3">
    <source>
        <dbReference type="ARBA" id="ARBA00020586"/>
    </source>
</evidence>
<dbReference type="PANTHER" id="PTHR31438">
    <property type="entry name" value="LYSINE N-ACYLTRANSFERASE C17G9.06C-RELATED"/>
    <property type="match status" value="1"/>
</dbReference>
<dbReference type="Gene3D" id="3.40.630.30">
    <property type="match status" value="1"/>
</dbReference>
<dbReference type="AlphaFoldDB" id="A0AA41PXL6"/>
<keyword evidence="7" id="KW-1185">Reference proteome</keyword>
<proteinExistence type="predicted"/>
<comment type="caution">
    <text evidence="6">The sequence shown here is derived from an EMBL/GenBank/DDBJ whole genome shotgun (WGS) entry which is preliminary data.</text>
</comment>
<dbReference type="EMBL" id="JAKFHA010000004">
    <property type="protein sequence ID" value="MCF2527719.1"/>
    <property type="molecule type" value="Genomic_DNA"/>
</dbReference>
<gene>
    <name evidence="6" type="ORF">LZ495_10890</name>
</gene>
<dbReference type="Pfam" id="PF13523">
    <property type="entry name" value="Acetyltransf_8"/>
    <property type="match status" value="1"/>
</dbReference>
<evidence type="ECO:0000313" key="7">
    <source>
        <dbReference type="Proteomes" id="UP001165378"/>
    </source>
</evidence>
<dbReference type="SMART" id="SM01006">
    <property type="entry name" value="AlcB"/>
    <property type="match status" value="1"/>
</dbReference>
<evidence type="ECO:0000256" key="2">
    <source>
        <dbReference type="ARBA" id="ARBA00005102"/>
    </source>
</evidence>